<keyword evidence="2" id="KW-1133">Transmembrane helix</keyword>
<feature type="compositionally biased region" description="Low complexity" evidence="1">
    <location>
        <begin position="444"/>
        <end position="462"/>
    </location>
</feature>
<feature type="region of interest" description="Disordered" evidence="1">
    <location>
        <begin position="168"/>
        <end position="247"/>
    </location>
</feature>
<feature type="compositionally biased region" description="Pro residues" evidence="1">
    <location>
        <begin position="196"/>
        <end position="209"/>
    </location>
</feature>
<feature type="compositionally biased region" description="Polar residues" evidence="1">
    <location>
        <begin position="642"/>
        <end position="651"/>
    </location>
</feature>
<feature type="region of interest" description="Disordered" evidence="1">
    <location>
        <begin position="17"/>
        <end position="55"/>
    </location>
</feature>
<feature type="compositionally biased region" description="Basic and acidic residues" evidence="1">
    <location>
        <begin position="466"/>
        <end position="476"/>
    </location>
</feature>
<feature type="compositionally biased region" description="Polar residues" evidence="1">
    <location>
        <begin position="517"/>
        <end position="562"/>
    </location>
</feature>
<dbReference type="AlphaFoldDB" id="A0AAV4D9S4"/>
<dbReference type="Proteomes" id="UP000735302">
    <property type="component" value="Unassembled WGS sequence"/>
</dbReference>
<feature type="compositionally biased region" description="Basic and acidic residues" evidence="1">
    <location>
        <begin position="506"/>
        <end position="516"/>
    </location>
</feature>
<feature type="region of interest" description="Disordered" evidence="1">
    <location>
        <begin position="642"/>
        <end position="832"/>
    </location>
</feature>
<feature type="compositionally biased region" description="Basic and acidic residues" evidence="1">
    <location>
        <begin position="667"/>
        <end position="679"/>
    </location>
</feature>
<feature type="compositionally biased region" description="Polar residues" evidence="1">
    <location>
        <begin position="312"/>
        <end position="330"/>
    </location>
</feature>
<feature type="region of interest" description="Disordered" evidence="1">
    <location>
        <begin position="412"/>
        <end position="617"/>
    </location>
</feature>
<accession>A0AAV4D9S4</accession>
<sequence length="832" mass="88524">MYVSLLHTLHWPTTGPTVTRRPAVTGSSEDLDPNQEPTPKDRNVSVSTNSSESESGILGDNDDTLIVILVVLFLVVPLVALAILVFFFRDRLKPYWNRLMQFFTNWVKCKNKKPVSSNSSAVNFEGRAKSNGGRVTGFSNNGTARGQKTPIYRDNQVSKALINHQVSEKDCSKFSPSKTSKKKEPLLQSSSSAKENPPPYRPPPPPIRPPSIVKSNSGSKSGSKKVRLSTPIQETQHPSSLATKSSKVAVMSSVPGYTSEDENTGKGKILKRESFRGSEISGPVLVCTTNRNSLVLADGNVDIIGPEAVINKSNPVSSSIGGQVKRSQSELGALTSGKPSVTKSASVRAGFGDGAPSLTPSSGFRSRPVPPLPTEEEEDDSLPIYSNEGLGVGDLLSEIQGSLGEQLYNNLPIQETAPPCPPRPERYKPSSGTGTSLNQNKSNSQDQEGTSGSQQSQNSISSAVAEFEKNSQEKDPGSTASSAVKPFKISEPKTQTRHIANNSKAVHRESAQKKAAENNNLLHTELKQNISSQSTISSPKEGTQSSAKNSIHAQGNTRFNNASTHSTPSPSSVPNKSSKTNPVTQFSSSSSKNVTNSHTRPSSAVSGQTSKQSNNLDKNQLNNIAVSREQVLTPSVSSLKAKFNQTPNSIAVPSRAAPKTTSQAKTGPDRRVTDSEISKTKGHVKANQETLAGKTGSKEPGTKTALSQKTGASRTSTDNGQPESEMSASKAISEKNQELPKIAAKSLSGKPIPQEKPGLKPIVTETLECPNPSASSPGKDEQPSGSTQRPSLPPKPREATSSRASKINVPKPATRTPAGTGTQPKQVQSFRI</sequence>
<feature type="compositionally biased region" description="Polar residues" evidence="1">
    <location>
        <begin position="230"/>
        <end position="246"/>
    </location>
</feature>
<evidence type="ECO:0000313" key="4">
    <source>
        <dbReference type="Proteomes" id="UP000735302"/>
    </source>
</evidence>
<evidence type="ECO:0000313" key="3">
    <source>
        <dbReference type="EMBL" id="GFO40889.1"/>
    </source>
</evidence>
<dbReference type="EMBL" id="BLXT01007646">
    <property type="protein sequence ID" value="GFO40889.1"/>
    <property type="molecule type" value="Genomic_DNA"/>
</dbReference>
<feature type="compositionally biased region" description="Polar residues" evidence="1">
    <location>
        <begin position="592"/>
        <end position="617"/>
    </location>
</feature>
<evidence type="ECO:0000256" key="1">
    <source>
        <dbReference type="SAM" id="MobiDB-lite"/>
    </source>
</evidence>
<keyword evidence="2" id="KW-0812">Transmembrane</keyword>
<gene>
    <name evidence="3" type="ORF">PoB_006739400</name>
</gene>
<feature type="compositionally biased region" description="Low complexity" evidence="1">
    <location>
        <begin position="563"/>
        <end position="591"/>
    </location>
</feature>
<name>A0AAV4D9S4_9GAST</name>
<feature type="compositionally biased region" description="Polar residues" evidence="1">
    <location>
        <begin position="430"/>
        <end position="443"/>
    </location>
</feature>
<organism evidence="3 4">
    <name type="scientific">Plakobranchus ocellatus</name>
    <dbReference type="NCBI Taxonomy" id="259542"/>
    <lineage>
        <taxon>Eukaryota</taxon>
        <taxon>Metazoa</taxon>
        <taxon>Spiralia</taxon>
        <taxon>Lophotrochozoa</taxon>
        <taxon>Mollusca</taxon>
        <taxon>Gastropoda</taxon>
        <taxon>Heterobranchia</taxon>
        <taxon>Euthyneura</taxon>
        <taxon>Panpulmonata</taxon>
        <taxon>Sacoglossa</taxon>
        <taxon>Placobranchoidea</taxon>
        <taxon>Plakobranchidae</taxon>
        <taxon>Plakobranchus</taxon>
    </lineage>
</organism>
<proteinExistence type="predicted"/>
<feature type="compositionally biased region" description="Polar residues" evidence="1">
    <location>
        <begin position="137"/>
        <end position="146"/>
    </location>
</feature>
<protein>
    <submittedName>
        <fullName evidence="3">Uncharacterized protein</fullName>
    </submittedName>
</protein>
<feature type="region of interest" description="Disordered" evidence="1">
    <location>
        <begin position="115"/>
        <end position="154"/>
    </location>
</feature>
<keyword evidence="4" id="KW-1185">Reference proteome</keyword>
<evidence type="ECO:0000256" key="2">
    <source>
        <dbReference type="SAM" id="Phobius"/>
    </source>
</evidence>
<feature type="transmembrane region" description="Helical" evidence="2">
    <location>
        <begin position="65"/>
        <end position="88"/>
    </location>
</feature>
<feature type="region of interest" description="Disordered" evidence="1">
    <location>
        <begin position="312"/>
        <end position="387"/>
    </location>
</feature>
<feature type="compositionally biased region" description="Polar residues" evidence="1">
    <location>
        <begin position="704"/>
        <end position="727"/>
    </location>
</feature>
<comment type="caution">
    <text evidence="3">The sequence shown here is derived from an EMBL/GenBank/DDBJ whole genome shotgun (WGS) entry which is preliminary data.</text>
</comment>
<feature type="compositionally biased region" description="Low complexity" evidence="1">
    <location>
        <begin position="44"/>
        <end position="55"/>
    </location>
</feature>
<keyword evidence="2" id="KW-0472">Membrane</keyword>
<feature type="compositionally biased region" description="Polar residues" evidence="1">
    <location>
        <begin position="817"/>
        <end position="832"/>
    </location>
</feature>
<reference evidence="3 4" key="1">
    <citation type="journal article" date="2021" name="Elife">
        <title>Chloroplast acquisition without the gene transfer in kleptoplastic sea slugs, Plakobranchus ocellatus.</title>
        <authorList>
            <person name="Maeda T."/>
            <person name="Takahashi S."/>
            <person name="Yoshida T."/>
            <person name="Shimamura S."/>
            <person name="Takaki Y."/>
            <person name="Nagai Y."/>
            <person name="Toyoda A."/>
            <person name="Suzuki Y."/>
            <person name="Arimoto A."/>
            <person name="Ishii H."/>
            <person name="Satoh N."/>
            <person name="Nishiyama T."/>
            <person name="Hasebe M."/>
            <person name="Maruyama T."/>
            <person name="Minagawa J."/>
            <person name="Obokata J."/>
            <person name="Shigenobu S."/>
        </authorList>
    </citation>
    <scope>NUCLEOTIDE SEQUENCE [LARGE SCALE GENOMIC DNA]</scope>
</reference>